<feature type="compositionally biased region" description="Basic and acidic residues" evidence="10">
    <location>
        <begin position="361"/>
        <end position="385"/>
    </location>
</feature>
<feature type="compositionally biased region" description="Polar residues" evidence="10">
    <location>
        <begin position="15"/>
        <end position="39"/>
    </location>
</feature>
<keyword evidence="6" id="KW-0732">Signal</keyword>
<dbReference type="Gene3D" id="2.10.90.10">
    <property type="entry name" value="Cystine-knot cytokines"/>
    <property type="match status" value="1"/>
</dbReference>
<dbReference type="PANTHER" id="PTHR22227">
    <property type="entry name" value="FAMILY WITH SEQUENCE SIMILARITY 122B ISOFORM X1"/>
    <property type="match status" value="1"/>
</dbReference>
<evidence type="ECO:0000256" key="4">
    <source>
        <dbReference type="ARBA" id="ARBA00022525"/>
    </source>
</evidence>
<name>A0ABM0ZX17_APLCA</name>
<comment type="caution">
    <text evidence="9">Lacks conserved residue(s) required for the propagation of feature annotation.</text>
</comment>
<reference evidence="13" key="1">
    <citation type="submission" date="2025-08" db="UniProtKB">
        <authorList>
            <consortium name="RefSeq"/>
        </authorList>
    </citation>
    <scope>IDENTIFICATION</scope>
</reference>
<protein>
    <submittedName>
        <fullName evidence="13">Uncharacterized protein LOC101849282</fullName>
    </submittedName>
</protein>
<feature type="compositionally biased region" description="Polar residues" evidence="10">
    <location>
        <begin position="262"/>
        <end position="271"/>
    </location>
</feature>
<dbReference type="InterPro" id="IPR008835">
    <property type="entry name" value="Sclerostin/SOSTDC1"/>
</dbReference>
<feature type="compositionally biased region" description="Low complexity" evidence="10">
    <location>
        <begin position="326"/>
        <end position="344"/>
    </location>
</feature>
<feature type="region of interest" description="Disordered" evidence="10">
    <location>
        <begin position="206"/>
        <end position="390"/>
    </location>
</feature>
<evidence type="ECO:0000256" key="5">
    <source>
        <dbReference type="ARBA" id="ARBA00022687"/>
    </source>
</evidence>
<dbReference type="PROSITE" id="PS01225">
    <property type="entry name" value="CTCK_2"/>
    <property type="match status" value="1"/>
</dbReference>
<evidence type="ECO:0000256" key="1">
    <source>
        <dbReference type="ARBA" id="ARBA00004613"/>
    </source>
</evidence>
<comment type="similarity">
    <text evidence="2">Belongs to the FAM122 family.</text>
</comment>
<evidence type="ECO:0000256" key="2">
    <source>
        <dbReference type="ARBA" id="ARBA00006725"/>
    </source>
</evidence>
<evidence type="ECO:0000313" key="12">
    <source>
        <dbReference type="Proteomes" id="UP000694888"/>
    </source>
</evidence>
<dbReference type="RefSeq" id="XP_012936272.1">
    <property type="nucleotide sequence ID" value="XM_013080818.2"/>
</dbReference>
<evidence type="ECO:0000313" key="13">
    <source>
        <dbReference type="RefSeq" id="XP_012936272.1"/>
    </source>
</evidence>
<feature type="region of interest" description="Disordered" evidence="10">
    <location>
        <begin position="589"/>
        <end position="618"/>
    </location>
</feature>
<accession>A0ABM0ZX17</accession>
<keyword evidence="5" id="KW-0879">Wnt signaling pathway</keyword>
<keyword evidence="8" id="KW-0325">Glycoprotein</keyword>
<feature type="compositionally biased region" description="Basic and acidic residues" evidence="10">
    <location>
        <begin position="466"/>
        <end position="481"/>
    </location>
</feature>
<keyword evidence="12" id="KW-1185">Reference proteome</keyword>
<sequence>MMEVDSPSSSSPSPVQNGTSLKRSNSAPMINLLVTSQPDASPPSMFKVTNSTALRRLSSSNMSLHNAPAASTSPPIRGTDRVARLKQEEIHIADRERQHEREIQSSFWISNNWGRLTFDSSEPMEGQSRRPRSYSESLHIMTQSNILCGSPSPTRAGIKQCFSPSMQIPVKNTTFTPSPSPSPTRKNFLRSLSPIAVRTGPLKRKLDQEGDRWEYISPPKKFHTGPSTPDRMMGCSHPLAHSISSSSLEGTGLDQVSVRPHNGSSGLTTVMSLAGRSPLAGHSPLSSCSGAPSPHTSLAGDSGGGLLGPGKPSFLFRPVAESVLGSPSSTSSSSSSSTTTDPSTLGNLETSVAHRANKMRNRAEEEVNRKENFATTRLEQDHEDSFEQALDNAESKWQTFEMANDRPFVDNGVSFWSSSTNKKKKTTTKVEQTADSGEADMSNGNSSQVMRDLGPPGSVGWTVSRNKNESGKRTSKEDRRRPSFWQEDIQVGCRELRARRYITDGFCTSEKPVKEVVCAGNCLPIMDMPWYAEFVKTLARTKLRDWQCVEDVVKKKRVKLLCLNGDIRVYRIKVVKSCKCKKISNLHNRTSYRGKTKKRRRRRRRRKQDRKNKAGRGS</sequence>
<evidence type="ECO:0000256" key="10">
    <source>
        <dbReference type="SAM" id="MobiDB-lite"/>
    </source>
</evidence>
<dbReference type="Proteomes" id="UP000694888">
    <property type="component" value="Unplaced"/>
</dbReference>
<dbReference type="InterPro" id="IPR029034">
    <property type="entry name" value="Cystine-knot_cytokine"/>
</dbReference>
<proteinExistence type="inferred from homology"/>
<organism evidence="12 13">
    <name type="scientific">Aplysia californica</name>
    <name type="common">California sea hare</name>
    <dbReference type="NCBI Taxonomy" id="6500"/>
    <lineage>
        <taxon>Eukaryota</taxon>
        <taxon>Metazoa</taxon>
        <taxon>Spiralia</taxon>
        <taxon>Lophotrochozoa</taxon>
        <taxon>Mollusca</taxon>
        <taxon>Gastropoda</taxon>
        <taxon>Heterobranchia</taxon>
        <taxon>Euthyneura</taxon>
        <taxon>Tectipleura</taxon>
        <taxon>Aplysiida</taxon>
        <taxon>Aplysioidea</taxon>
        <taxon>Aplysiidae</taxon>
        <taxon>Aplysia</taxon>
    </lineage>
</organism>
<evidence type="ECO:0000256" key="7">
    <source>
        <dbReference type="ARBA" id="ARBA00023157"/>
    </source>
</evidence>
<feature type="compositionally biased region" description="Polar residues" evidence="10">
    <location>
        <begin position="284"/>
        <end position="296"/>
    </location>
</feature>
<evidence type="ECO:0000256" key="9">
    <source>
        <dbReference type="PROSITE-ProRule" id="PRU00039"/>
    </source>
</evidence>
<evidence type="ECO:0000256" key="8">
    <source>
        <dbReference type="ARBA" id="ARBA00023180"/>
    </source>
</evidence>
<keyword evidence="7" id="KW-1015">Disulfide bond</keyword>
<gene>
    <name evidence="13" type="primary">LOC101849282</name>
</gene>
<evidence type="ECO:0000259" key="11">
    <source>
        <dbReference type="PROSITE" id="PS01225"/>
    </source>
</evidence>
<dbReference type="Pfam" id="PF05463">
    <property type="entry name" value="Sclerostin"/>
    <property type="match status" value="1"/>
</dbReference>
<feature type="compositionally biased region" description="Low complexity" evidence="10">
    <location>
        <begin position="1"/>
        <end position="14"/>
    </location>
</feature>
<comment type="similarity">
    <text evidence="3">Belongs to the sclerostin family.</text>
</comment>
<dbReference type="GeneID" id="101849282"/>
<dbReference type="SMART" id="SM00041">
    <property type="entry name" value="CT"/>
    <property type="match status" value="1"/>
</dbReference>
<feature type="region of interest" description="Disordered" evidence="10">
    <location>
        <begin position="417"/>
        <end position="481"/>
    </location>
</feature>
<feature type="domain" description="CTCK" evidence="11">
    <location>
        <begin position="493"/>
        <end position="585"/>
    </location>
</feature>
<evidence type="ECO:0000256" key="6">
    <source>
        <dbReference type="ARBA" id="ARBA00022729"/>
    </source>
</evidence>
<feature type="region of interest" description="Disordered" evidence="10">
    <location>
        <begin position="1"/>
        <end position="46"/>
    </location>
</feature>
<comment type="subcellular location">
    <subcellularLocation>
        <location evidence="1">Secreted</location>
    </subcellularLocation>
</comment>
<keyword evidence="4" id="KW-0964">Secreted</keyword>
<evidence type="ECO:0000256" key="3">
    <source>
        <dbReference type="ARBA" id="ARBA00007850"/>
    </source>
</evidence>
<dbReference type="PANTHER" id="PTHR22227:SF6">
    <property type="entry name" value="FAMILY WITH SEQUENCE SIMILARITY 122B ISOFORM X1"/>
    <property type="match status" value="1"/>
</dbReference>
<dbReference type="InterPro" id="IPR026716">
    <property type="entry name" value="PBIR1/2/3"/>
</dbReference>
<dbReference type="InterPro" id="IPR006207">
    <property type="entry name" value="Cys_knot_C"/>
</dbReference>